<feature type="compositionally biased region" description="Basic and acidic residues" evidence="5">
    <location>
        <begin position="10"/>
        <end position="28"/>
    </location>
</feature>
<feature type="transmembrane region" description="Helical" evidence="6">
    <location>
        <begin position="444"/>
        <end position="464"/>
    </location>
</feature>
<dbReference type="STRING" id="282301.A0A267FN40"/>
<feature type="transmembrane region" description="Helical" evidence="6">
    <location>
        <begin position="214"/>
        <end position="235"/>
    </location>
</feature>
<keyword evidence="3 6" id="KW-1133">Transmembrane helix</keyword>
<evidence type="ECO:0000256" key="2">
    <source>
        <dbReference type="ARBA" id="ARBA00022692"/>
    </source>
</evidence>
<dbReference type="SUPFAM" id="SSF103473">
    <property type="entry name" value="MFS general substrate transporter"/>
    <property type="match status" value="1"/>
</dbReference>
<reference evidence="8 9" key="1">
    <citation type="submission" date="2017-06" db="EMBL/GenBank/DDBJ databases">
        <title>A platform for efficient transgenesis in Macrostomum lignano, a flatworm model organism for stem cell research.</title>
        <authorList>
            <person name="Berezikov E."/>
        </authorList>
    </citation>
    <scope>NUCLEOTIDE SEQUENCE [LARGE SCALE GENOMIC DNA]</scope>
    <source>
        <strain evidence="8">DV1</strain>
        <tissue evidence="8">Whole organism</tissue>
    </source>
</reference>
<dbReference type="GO" id="GO:0016020">
    <property type="term" value="C:membrane"/>
    <property type="evidence" value="ECO:0007669"/>
    <property type="project" value="UniProtKB-SubCell"/>
</dbReference>
<dbReference type="AlphaFoldDB" id="A0A267FN40"/>
<dbReference type="PROSITE" id="PS50850">
    <property type="entry name" value="MFS"/>
    <property type="match status" value="1"/>
</dbReference>
<evidence type="ECO:0000256" key="3">
    <source>
        <dbReference type="ARBA" id="ARBA00022989"/>
    </source>
</evidence>
<dbReference type="PROSITE" id="PS00217">
    <property type="entry name" value="SUGAR_TRANSPORT_2"/>
    <property type="match status" value="1"/>
</dbReference>
<gene>
    <name evidence="8" type="ORF">BOX15_Mlig020300g5</name>
</gene>
<dbReference type="PANTHER" id="PTHR24064">
    <property type="entry name" value="SOLUTE CARRIER FAMILY 22 MEMBER"/>
    <property type="match status" value="1"/>
</dbReference>
<organism evidence="8 9">
    <name type="scientific">Macrostomum lignano</name>
    <dbReference type="NCBI Taxonomy" id="282301"/>
    <lineage>
        <taxon>Eukaryota</taxon>
        <taxon>Metazoa</taxon>
        <taxon>Spiralia</taxon>
        <taxon>Lophotrochozoa</taxon>
        <taxon>Platyhelminthes</taxon>
        <taxon>Rhabditophora</taxon>
        <taxon>Macrostomorpha</taxon>
        <taxon>Macrostomida</taxon>
        <taxon>Macrostomidae</taxon>
        <taxon>Macrostomum</taxon>
    </lineage>
</organism>
<feature type="region of interest" description="Disordered" evidence="5">
    <location>
        <begin position="562"/>
        <end position="597"/>
    </location>
</feature>
<evidence type="ECO:0000256" key="6">
    <source>
        <dbReference type="SAM" id="Phobius"/>
    </source>
</evidence>
<dbReference type="InterPro" id="IPR005828">
    <property type="entry name" value="MFS_sugar_transport-like"/>
</dbReference>
<feature type="transmembrane region" description="Helical" evidence="6">
    <location>
        <begin position="297"/>
        <end position="317"/>
    </location>
</feature>
<feature type="non-terminal residue" evidence="8">
    <location>
        <position position="1"/>
    </location>
</feature>
<evidence type="ECO:0000256" key="5">
    <source>
        <dbReference type="SAM" id="MobiDB-lite"/>
    </source>
</evidence>
<sequence length="597" mass="65809">QHRVISIFHSDAKMQDNSNEKDPSRDVSDPLVDENEQKRDDKPSNFKDIEAVLDHLGGAGRYNLLVLAAAAFFNVFTGMITLSANFTSAGVPFNCSDFGLDNVTLPADCQTSAATNASSTAIDSQCSVTFNCYSARTEKLDKSDSLKLRTFDCQAFEFSETGMFQETAVSRFGLVCQRAWMSNLATTFYFVGFLFGCSVYGALADRFGRQKMALVSLINIIVCTIAASQAPLLWLYWSLQLLTGLGIGGFMSSTFSLALESTTPAYRNIWGMGLHNGWTIGIYLGTLIAYFERRYNFLLLYYGLTVLAAIPPVLLLSESPRWLVSTRRYKQADSVLQRIARINRRSLGDDNFSSEIIALRDKSASTGDEGISVLQLLKQPNMRLVTCIVWVMFFNVSMAYYGIWLAMGNLGGSIYRNQLIAATIEIPSRLLGMLASYRINRRVTIIVTYGCAGVCLAATAFLFGESHLSVARISTAMTGKFWVLIAFDLTWLYSAEVFPTVVRSLGVGTGSTFARAGAMISTLVPGLGVFWRPLPFLIFSIGPLLVVLLALAVPETRGRRLPNSMEDGERLAKTSRCCRRRRQQAQDISDGGGDIEL</sequence>
<feature type="transmembrane region" description="Helical" evidence="6">
    <location>
        <begin position="180"/>
        <end position="202"/>
    </location>
</feature>
<keyword evidence="9" id="KW-1185">Reference proteome</keyword>
<dbReference type="Proteomes" id="UP000215902">
    <property type="component" value="Unassembled WGS sequence"/>
</dbReference>
<protein>
    <recommendedName>
        <fullName evidence="7">Major facilitator superfamily (MFS) profile domain-containing protein</fullName>
    </recommendedName>
</protein>
<feature type="region of interest" description="Disordered" evidence="5">
    <location>
        <begin position="1"/>
        <end position="42"/>
    </location>
</feature>
<dbReference type="Pfam" id="PF00083">
    <property type="entry name" value="Sugar_tr"/>
    <property type="match status" value="1"/>
</dbReference>
<dbReference type="InterPro" id="IPR036259">
    <property type="entry name" value="MFS_trans_sf"/>
</dbReference>
<evidence type="ECO:0000313" key="8">
    <source>
        <dbReference type="EMBL" id="PAA75205.1"/>
    </source>
</evidence>
<feature type="transmembrane region" description="Helical" evidence="6">
    <location>
        <begin position="470"/>
        <end position="493"/>
    </location>
</feature>
<feature type="transmembrane region" description="Helical" evidence="6">
    <location>
        <begin position="534"/>
        <end position="553"/>
    </location>
</feature>
<feature type="domain" description="Major facilitator superfamily (MFS) profile" evidence="7">
    <location>
        <begin position="63"/>
        <end position="558"/>
    </location>
</feature>
<feature type="transmembrane region" description="Helical" evidence="6">
    <location>
        <begin position="505"/>
        <end position="528"/>
    </location>
</feature>
<evidence type="ECO:0000313" key="9">
    <source>
        <dbReference type="Proteomes" id="UP000215902"/>
    </source>
</evidence>
<name>A0A267FN40_9PLAT</name>
<keyword evidence="4 6" id="KW-0472">Membrane</keyword>
<comment type="subcellular location">
    <subcellularLocation>
        <location evidence="1">Membrane</location>
        <topology evidence="1">Multi-pass membrane protein</topology>
    </subcellularLocation>
</comment>
<evidence type="ECO:0000256" key="4">
    <source>
        <dbReference type="ARBA" id="ARBA00023136"/>
    </source>
</evidence>
<accession>A0A267FN40</accession>
<dbReference type="InterPro" id="IPR020846">
    <property type="entry name" value="MFS_dom"/>
</dbReference>
<feature type="transmembrane region" description="Helical" evidence="6">
    <location>
        <begin position="64"/>
        <end position="84"/>
    </location>
</feature>
<comment type="caution">
    <text evidence="8">The sequence shown here is derived from an EMBL/GenBank/DDBJ whole genome shotgun (WGS) entry which is preliminary data.</text>
</comment>
<dbReference type="OrthoDB" id="2261376at2759"/>
<dbReference type="InterPro" id="IPR005829">
    <property type="entry name" value="Sugar_transporter_CS"/>
</dbReference>
<feature type="transmembrane region" description="Helical" evidence="6">
    <location>
        <begin position="271"/>
        <end position="291"/>
    </location>
</feature>
<dbReference type="Gene3D" id="1.20.1250.20">
    <property type="entry name" value="MFS general substrate transporter like domains"/>
    <property type="match status" value="1"/>
</dbReference>
<proteinExistence type="predicted"/>
<evidence type="ECO:0000259" key="7">
    <source>
        <dbReference type="PROSITE" id="PS50850"/>
    </source>
</evidence>
<evidence type="ECO:0000256" key="1">
    <source>
        <dbReference type="ARBA" id="ARBA00004141"/>
    </source>
</evidence>
<keyword evidence="2 6" id="KW-0812">Transmembrane</keyword>
<dbReference type="EMBL" id="NIVC01000896">
    <property type="protein sequence ID" value="PAA75205.1"/>
    <property type="molecule type" value="Genomic_DNA"/>
</dbReference>
<dbReference type="GO" id="GO:0022857">
    <property type="term" value="F:transmembrane transporter activity"/>
    <property type="evidence" value="ECO:0007669"/>
    <property type="project" value="InterPro"/>
</dbReference>
<feature type="transmembrane region" description="Helical" evidence="6">
    <location>
        <begin position="384"/>
        <end position="407"/>
    </location>
</feature>